<dbReference type="InterPro" id="IPR036388">
    <property type="entry name" value="WH-like_DNA-bd_sf"/>
</dbReference>
<reference evidence="5 6" key="1">
    <citation type="submission" date="2011-05" db="EMBL/GenBank/DDBJ databases">
        <title>Complete sequence of chromosome 1 of Sphingobium chlorophenolicum L-1.</title>
        <authorList>
            <consortium name="US DOE Joint Genome Institute"/>
            <person name="Lucas S."/>
            <person name="Han J."/>
            <person name="Lapidus A."/>
            <person name="Cheng J.-F."/>
            <person name="Goodwin L."/>
            <person name="Pitluck S."/>
            <person name="Peters L."/>
            <person name="Daligault H."/>
            <person name="Han C."/>
            <person name="Tapia R."/>
            <person name="Land M."/>
            <person name="Hauser L."/>
            <person name="Kyrpides N."/>
            <person name="Ivanova N."/>
            <person name="Pagani I."/>
            <person name="Turner P."/>
            <person name="Copley S."/>
            <person name="Woyke T."/>
        </authorList>
    </citation>
    <scope>NUCLEOTIDE SEQUENCE [LARGE SCALE GENOMIC DNA]</scope>
    <source>
        <strain evidence="5 6">L-1</strain>
    </source>
</reference>
<keyword evidence="3" id="KW-0804">Transcription</keyword>
<dbReference type="Pfam" id="PF00392">
    <property type="entry name" value="GntR"/>
    <property type="match status" value="1"/>
</dbReference>
<accession>F6F0N9</accession>
<evidence type="ECO:0000256" key="1">
    <source>
        <dbReference type="ARBA" id="ARBA00023015"/>
    </source>
</evidence>
<evidence type="ECO:0000259" key="4">
    <source>
        <dbReference type="PROSITE" id="PS50949"/>
    </source>
</evidence>
<dbReference type="InterPro" id="IPR000524">
    <property type="entry name" value="Tscrpt_reg_HTH_GntR"/>
</dbReference>
<keyword evidence="2" id="KW-0238">DNA-binding</keyword>
<keyword evidence="6" id="KW-1185">Reference proteome</keyword>
<protein>
    <submittedName>
        <fullName evidence="5">Transcriptional regulator, GntR family</fullName>
    </submittedName>
</protein>
<dbReference type="Proteomes" id="UP000007150">
    <property type="component" value="Chromosome 1"/>
</dbReference>
<dbReference type="SMART" id="SM00345">
    <property type="entry name" value="HTH_GNTR"/>
    <property type="match status" value="1"/>
</dbReference>
<dbReference type="STRING" id="690566.Sphch_2718"/>
<evidence type="ECO:0000313" key="5">
    <source>
        <dbReference type="EMBL" id="AEG50361.1"/>
    </source>
</evidence>
<proteinExistence type="predicted"/>
<evidence type="ECO:0000256" key="2">
    <source>
        <dbReference type="ARBA" id="ARBA00023125"/>
    </source>
</evidence>
<dbReference type="AlphaFoldDB" id="F6F0N9"/>
<dbReference type="KEGG" id="sch:Sphch_2718"/>
<dbReference type="GO" id="GO:0003677">
    <property type="term" value="F:DNA binding"/>
    <property type="evidence" value="ECO:0007669"/>
    <property type="project" value="UniProtKB-KW"/>
</dbReference>
<dbReference type="SUPFAM" id="SSF46785">
    <property type="entry name" value="Winged helix' DNA-binding domain"/>
    <property type="match status" value="1"/>
</dbReference>
<gene>
    <name evidence="5" type="ORF">Sphch_2718</name>
</gene>
<feature type="domain" description="HTH gntR-type" evidence="4">
    <location>
        <begin position="6"/>
        <end position="73"/>
    </location>
</feature>
<dbReference type="GO" id="GO:0003700">
    <property type="term" value="F:DNA-binding transcription factor activity"/>
    <property type="evidence" value="ECO:0007669"/>
    <property type="project" value="InterPro"/>
</dbReference>
<evidence type="ECO:0000313" key="6">
    <source>
        <dbReference type="Proteomes" id="UP000007150"/>
    </source>
</evidence>
<dbReference type="PANTHER" id="PTHR43537">
    <property type="entry name" value="TRANSCRIPTIONAL REGULATOR, GNTR FAMILY"/>
    <property type="match status" value="1"/>
</dbReference>
<dbReference type="PANTHER" id="PTHR43537:SF5">
    <property type="entry name" value="UXU OPERON TRANSCRIPTIONAL REGULATOR"/>
    <property type="match status" value="1"/>
</dbReference>
<name>F6F0N9_SPHCR</name>
<dbReference type="Gene3D" id="1.10.10.10">
    <property type="entry name" value="Winged helix-like DNA-binding domain superfamily/Winged helix DNA-binding domain"/>
    <property type="match status" value="1"/>
</dbReference>
<sequence length="193" mass="21712">MRYGTKPSGPEIAGRIMRRIENGRYRAGERIIPGMIADELGISAIPVREALCTLVGRDIVEERHNRGFFIAPMTSATLHQLYAAHGLIVDLALQRFVEGRPLANRPRNHWPLFAAIAKQSGDAALAGLQFYLSGRLALFRKPAESLFSAMGMTWNIADMLRKGEVRQARSLITEYHEICQIHSREIWTISSDR</sequence>
<dbReference type="InterPro" id="IPR036390">
    <property type="entry name" value="WH_DNA-bd_sf"/>
</dbReference>
<organism evidence="5 6">
    <name type="scientific">Sphingobium chlorophenolicum L-1</name>
    <dbReference type="NCBI Taxonomy" id="690566"/>
    <lineage>
        <taxon>Bacteria</taxon>
        <taxon>Pseudomonadati</taxon>
        <taxon>Pseudomonadota</taxon>
        <taxon>Alphaproteobacteria</taxon>
        <taxon>Sphingomonadales</taxon>
        <taxon>Sphingomonadaceae</taxon>
        <taxon>Sphingobium</taxon>
    </lineage>
</organism>
<dbReference type="EMBL" id="CP002798">
    <property type="protein sequence ID" value="AEG50361.1"/>
    <property type="molecule type" value="Genomic_DNA"/>
</dbReference>
<dbReference type="PROSITE" id="PS50949">
    <property type="entry name" value="HTH_GNTR"/>
    <property type="match status" value="1"/>
</dbReference>
<keyword evidence="1" id="KW-0805">Transcription regulation</keyword>
<dbReference type="HOGENOM" id="CLU_1407944_0_0_5"/>
<evidence type="ECO:0000256" key="3">
    <source>
        <dbReference type="ARBA" id="ARBA00023163"/>
    </source>
</evidence>